<dbReference type="InterPro" id="IPR013321">
    <property type="entry name" value="Arc_rbn_hlx_hlx"/>
</dbReference>
<dbReference type="AlphaFoldDB" id="A0A1L6XC53"/>
<proteinExistence type="predicted"/>
<keyword evidence="2" id="KW-1185">Reference proteome</keyword>
<gene>
    <name evidence="1" type="ORF">LA20533_04490</name>
</gene>
<dbReference type="Proteomes" id="UP000185499">
    <property type="component" value="Chromosome"/>
</dbReference>
<sequence length="68" mass="7758">MTIQDRTLIQIDHKIKKSANAKLRSKGMTISEFTRIMTTNVAYSNVNIVVETLNKKLDSVLNETKIIH</sequence>
<dbReference type="GO" id="GO:0006355">
    <property type="term" value="P:regulation of DNA-templated transcription"/>
    <property type="evidence" value="ECO:0007669"/>
    <property type="project" value="InterPro"/>
</dbReference>
<protein>
    <submittedName>
        <fullName evidence="1">Uncharacterized protein</fullName>
    </submittedName>
</protein>
<organism evidence="1 2">
    <name type="scientific">Amylolactobacillus amylophilus DSM 20533 = JCM 1125</name>
    <dbReference type="NCBI Taxonomy" id="1423721"/>
    <lineage>
        <taxon>Bacteria</taxon>
        <taxon>Bacillati</taxon>
        <taxon>Bacillota</taxon>
        <taxon>Bacilli</taxon>
        <taxon>Lactobacillales</taxon>
        <taxon>Lactobacillaceae</taxon>
        <taxon>Amylolactobacillus</taxon>
    </lineage>
</organism>
<evidence type="ECO:0000313" key="1">
    <source>
        <dbReference type="EMBL" id="APT18567.1"/>
    </source>
</evidence>
<accession>A0A1L6XC53</accession>
<dbReference type="Gene3D" id="1.10.1220.10">
    <property type="entry name" value="Met repressor-like"/>
    <property type="match status" value="1"/>
</dbReference>
<dbReference type="KEGG" id="lah:LA20533_04490"/>
<name>A0A1L6XC53_9LACO</name>
<evidence type="ECO:0000313" key="2">
    <source>
        <dbReference type="Proteomes" id="UP000185499"/>
    </source>
</evidence>
<dbReference type="EMBL" id="CP018888">
    <property type="protein sequence ID" value="APT18567.1"/>
    <property type="molecule type" value="Genomic_DNA"/>
</dbReference>
<reference evidence="1 2" key="1">
    <citation type="submission" date="2016-12" db="EMBL/GenBank/DDBJ databases">
        <title>The whole genome sequencing and assembly of Lactobacillus amylophilus DSM 20533T strain.</title>
        <authorList>
            <person name="Lee Y.-J."/>
            <person name="Yi H."/>
            <person name="Bahn Y.-S."/>
            <person name="Kim J.F."/>
            <person name="Lee D.-W."/>
        </authorList>
    </citation>
    <scope>NUCLEOTIDE SEQUENCE [LARGE SCALE GENOMIC DNA]</scope>
    <source>
        <strain evidence="1 2">DSM 20533</strain>
    </source>
</reference>